<evidence type="ECO:0000256" key="3">
    <source>
        <dbReference type="ARBA" id="ARBA00022777"/>
    </source>
</evidence>
<evidence type="ECO:0000256" key="1">
    <source>
        <dbReference type="ARBA" id="ARBA00022679"/>
    </source>
</evidence>
<gene>
    <name evidence="9" type="ORF">D7S89_21870</name>
</gene>
<dbReference type="InterPro" id="IPR017441">
    <property type="entry name" value="Protein_kinase_ATP_BS"/>
</dbReference>
<keyword evidence="4 5" id="KW-0067">ATP-binding</keyword>
<name>A0A494XAB4_9BURK</name>
<feature type="binding site" evidence="5">
    <location>
        <position position="62"/>
    </location>
    <ligand>
        <name>ATP</name>
        <dbReference type="ChEBI" id="CHEBI:30616"/>
    </ligand>
</feature>
<feature type="compositionally biased region" description="Low complexity" evidence="6">
    <location>
        <begin position="333"/>
        <end position="342"/>
    </location>
</feature>
<reference evidence="9 10" key="1">
    <citation type="submission" date="2018-10" db="EMBL/GenBank/DDBJ databases">
        <title>Paraburkholderia sp. 7MK8-2, isolated from soil.</title>
        <authorList>
            <person name="Gao Z.-H."/>
            <person name="Qiu L.-H."/>
        </authorList>
    </citation>
    <scope>NUCLEOTIDE SEQUENCE [LARGE SCALE GENOMIC DNA]</scope>
    <source>
        <strain evidence="9 10">7MK8-2</strain>
    </source>
</reference>
<evidence type="ECO:0000256" key="5">
    <source>
        <dbReference type="PROSITE-ProRule" id="PRU10141"/>
    </source>
</evidence>
<dbReference type="Gene3D" id="1.10.510.10">
    <property type="entry name" value="Transferase(Phosphotransferase) domain 1"/>
    <property type="match status" value="1"/>
</dbReference>
<dbReference type="PROSITE" id="PS00109">
    <property type="entry name" value="PROTEIN_KINASE_TYR"/>
    <property type="match status" value="1"/>
</dbReference>
<feature type="domain" description="Protein kinase" evidence="8">
    <location>
        <begin position="33"/>
        <end position="313"/>
    </location>
</feature>
<feature type="transmembrane region" description="Helical" evidence="7">
    <location>
        <begin position="463"/>
        <end position="485"/>
    </location>
</feature>
<evidence type="ECO:0000256" key="6">
    <source>
        <dbReference type="SAM" id="MobiDB-lite"/>
    </source>
</evidence>
<dbReference type="GO" id="GO:0004713">
    <property type="term" value="F:protein tyrosine kinase activity"/>
    <property type="evidence" value="ECO:0007669"/>
    <property type="project" value="InterPro"/>
</dbReference>
<dbReference type="SUPFAM" id="SSF56112">
    <property type="entry name" value="Protein kinase-like (PK-like)"/>
    <property type="match status" value="1"/>
</dbReference>
<keyword evidence="7" id="KW-0812">Transmembrane</keyword>
<keyword evidence="3 9" id="KW-0418">Kinase</keyword>
<comment type="caution">
    <text evidence="9">The sequence shown here is derived from an EMBL/GenBank/DDBJ whole genome shotgun (WGS) entry which is preliminary data.</text>
</comment>
<accession>A0A494XAB4</accession>
<dbReference type="SMART" id="SM00219">
    <property type="entry name" value="TyrKc"/>
    <property type="match status" value="1"/>
</dbReference>
<proteinExistence type="predicted"/>
<feature type="region of interest" description="Disordered" evidence="6">
    <location>
        <begin position="1"/>
        <end position="25"/>
    </location>
</feature>
<dbReference type="RefSeq" id="WP_121281064.1">
    <property type="nucleotide sequence ID" value="NZ_RBZV01000012.1"/>
</dbReference>
<keyword evidence="7" id="KW-1133">Transmembrane helix</keyword>
<feature type="compositionally biased region" description="Polar residues" evidence="6">
    <location>
        <begin position="501"/>
        <end position="511"/>
    </location>
</feature>
<evidence type="ECO:0000256" key="2">
    <source>
        <dbReference type="ARBA" id="ARBA00022741"/>
    </source>
</evidence>
<dbReference type="InterPro" id="IPR011009">
    <property type="entry name" value="Kinase-like_dom_sf"/>
</dbReference>
<dbReference type="Pfam" id="PF00069">
    <property type="entry name" value="Pkinase"/>
    <property type="match status" value="1"/>
</dbReference>
<dbReference type="AlphaFoldDB" id="A0A494XAB4"/>
<feature type="compositionally biased region" description="Low complexity" evidence="6">
    <location>
        <begin position="632"/>
        <end position="646"/>
    </location>
</feature>
<feature type="region of interest" description="Disordered" evidence="6">
    <location>
        <begin position="322"/>
        <end position="420"/>
    </location>
</feature>
<dbReference type="GO" id="GO:0005524">
    <property type="term" value="F:ATP binding"/>
    <property type="evidence" value="ECO:0007669"/>
    <property type="project" value="UniProtKB-UniRule"/>
</dbReference>
<dbReference type="OrthoDB" id="9801841at2"/>
<feature type="region of interest" description="Disordered" evidence="6">
    <location>
        <begin position="495"/>
        <end position="519"/>
    </location>
</feature>
<keyword evidence="2 5" id="KW-0547">Nucleotide-binding</keyword>
<evidence type="ECO:0000259" key="8">
    <source>
        <dbReference type="PROSITE" id="PS50011"/>
    </source>
</evidence>
<feature type="region of interest" description="Disordered" evidence="6">
    <location>
        <begin position="549"/>
        <end position="646"/>
    </location>
</feature>
<keyword evidence="9" id="KW-0723">Serine/threonine-protein kinase</keyword>
<dbReference type="PANTHER" id="PTHR43289">
    <property type="entry name" value="MITOGEN-ACTIVATED PROTEIN KINASE KINASE KINASE 20-RELATED"/>
    <property type="match status" value="1"/>
</dbReference>
<dbReference type="InterPro" id="IPR008266">
    <property type="entry name" value="Tyr_kinase_AS"/>
</dbReference>
<evidence type="ECO:0000313" key="10">
    <source>
        <dbReference type="Proteomes" id="UP000280434"/>
    </source>
</evidence>
<dbReference type="PROSITE" id="PS00107">
    <property type="entry name" value="PROTEIN_KINASE_ATP"/>
    <property type="match status" value="1"/>
</dbReference>
<organism evidence="9 10">
    <name type="scientific">Trinickia fusca</name>
    <dbReference type="NCBI Taxonomy" id="2419777"/>
    <lineage>
        <taxon>Bacteria</taxon>
        <taxon>Pseudomonadati</taxon>
        <taxon>Pseudomonadota</taxon>
        <taxon>Betaproteobacteria</taxon>
        <taxon>Burkholderiales</taxon>
        <taxon>Burkholderiaceae</taxon>
        <taxon>Trinickia</taxon>
    </lineage>
</organism>
<evidence type="ECO:0000313" key="9">
    <source>
        <dbReference type="EMBL" id="RKP44533.1"/>
    </source>
</evidence>
<keyword evidence="1" id="KW-0808">Transferase</keyword>
<dbReference type="InterPro" id="IPR000719">
    <property type="entry name" value="Prot_kinase_dom"/>
</dbReference>
<sequence length="719" mass="75714">MTESRFAEGETSADRDASDPIRPLPNGHRLGEFQLDSVLGIGGFGIVYRAFDRKLQRAVAVKEYMPAMLAARAGDYTVALRSPRFSEAFEAGRAAFLNEARLLAQFDHPGLLKVLHFWESHGTAYMVMPFYEGQTLKQLAAKGLHMGEPELLAMLAALLGALDVLHRAQCFHRDIALDNILVQPGGKPVLLDFGAARKLIGDIVDETAMMLKPGYAPIEQYTDDPAFRQGPWTDIYALGAVMHALLTGEVPPAAVVRSIQDQYRPLATRALPGEMRFSPRVLAAIDKALALRIEDRPDSVAAFAQLLGLHEAAPGVFVVADRHGEPTDGERQAAASSSSSSSTRLADAAPRAQAEPQSEPVAERSGAVQASGTRDERVQRDALASSTARDGVAAQVGAAQPSAVHQTTHQTNDSTADRTTPTVHAAAAAAAQSTIADEDALRTRAAPASWVQDLFTASPWKTIGVPALVVGVVVLVGVALLHLVIRPFSPVPTPTPAQLAANGSGSGTAQLASPTVPVTPQPPAVSGVVNAAQAPAASVSTTALATPPVNQPAVVASPPMTTPGQSAQSTQVAPAVQQASNAPSAMQSAPTTAVVAPTPPVASPRPVQQQPQQPPPLAERRIASANDLSRGASSAAAQLAQTQPTADAMQPVPVRLHVYPWGEVYVDGVKRGVTPPFMRMSLLPGTYHIEIRNGALTPLRRTVRIEAGSQPIDITYTFE</sequence>
<dbReference type="PANTHER" id="PTHR43289:SF34">
    <property type="entry name" value="SERINE_THREONINE-PROTEIN KINASE YBDM-RELATED"/>
    <property type="match status" value="1"/>
</dbReference>
<evidence type="ECO:0000256" key="7">
    <source>
        <dbReference type="SAM" id="Phobius"/>
    </source>
</evidence>
<dbReference type="PROSITE" id="PS50011">
    <property type="entry name" value="PROTEIN_KINASE_DOM"/>
    <property type="match status" value="1"/>
</dbReference>
<keyword evidence="7" id="KW-0472">Membrane</keyword>
<keyword evidence="10" id="KW-1185">Reference proteome</keyword>
<dbReference type="InterPro" id="IPR020635">
    <property type="entry name" value="Tyr_kinase_cat_dom"/>
</dbReference>
<feature type="compositionally biased region" description="Polar residues" evidence="6">
    <location>
        <begin position="403"/>
        <end position="420"/>
    </location>
</feature>
<feature type="compositionally biased region" description="Polar residues" evidence="6">
    <location>
        <begin position="562"/>
        <end position="587"/>
    </location>
</feature>
<dbReference type="GO" id="GO:0004674">
    <property type="term" value="F:protein serine/threonine kinase activity"/>
    <property type="evidence" value="ECO:0007669"/>
    <property type="project" value="UniProtKB-KW"/>
</dbReference>
<feature type="compositionally biased region" description="Basic and acidic residues" evidence="6">
    <location>
        <begin position="1"/>
        <end position="19"/>
    </location>
</feature>
<dbReference type="EMBL" id="RBZV01000012">
    <property type="protein sequence ID" value="RKP44533.1"/>
    <property type="molecule type" value="Genomic_DNA"/>
</dbReference>
<protein>
    <submittedName>
        <fullName evidence="9">Serine/threonine protein kinase</fullName>
    </submittedName>
</protein>
<dbReference type="CDD" id="cd14014">
    <property type="entry name" value="STKc_PknB_like"/>
    <property type="match status" value="1"/>
</dbReference>
<feature type="compositionally biased region" description="Basic and acidic residues" evidence="6">
    <location>
        <begin position="322"/>
        <end position="331"/>
    </location>
</feature>
<evidence type="ECO:0000256" key="4">
    <source>
        <dbReference type="ARBA" id="ARBA00022840"/>
    </source>
</evidence>
<dbReference type="Proteomes" id="UP000280434">
    <property type="component" value="Unassembled WGS sequence"/>
</dbReference>